<dbReference type="RefSeq" id="WP_237347202.1">
    <property type="nucleotide sequence ID" value="NZ_JABWGX010000030.1"/>
</dbReference>
<protein>
    <submittedName>
        <fullName evidence="1">Uncharacterized protein</fullName>
    </submittedName>
</protein>
<dbReference type="EMBL" id="JAUSVY010000002">
    <property type="protein sequence ID" value="MDQ0504271.1"/>
    <property type="molecule type" value="Genomic_DNA"/>
</dbReference>
<keyword evidence="2" id="KW-1185">Reference proteome</keyword>
<evidence type="ECO:0000313" key="2">
    <source>
        <dbReference type="Proteomes" id="UP001241747"/>
    </source>
</evidence>
<gene>
    <name evidence="1" type="ORF">QOZ94_001045</name>
</gene>
<evidence type="ECO:0000313" key="1">
    <source>
        <dbReference type="EMBL" id="MDQ0504271.1"/>
    </source>
</evidence>
<sequence>MPRQEIVGQDLVSCEMAVDGSRFRMGFAQPDGSICDLDLPSACLQSLVMTLPRMMAALLRARHGDESLRFVYPTAQVRIEQAAEPGKLILTLTTADGFEMAFSLNDALFKAFEIARHRLEREAPNAPSSAVSPLN</sequence>
<dbReference type="Proteomes" id="UP001241747">
    <property type="component" value="Unassembled WGS sequence"/>
</dbReference>
<proteinExistence type="predicted"/>
<reference evidence="1 2" key="1">
    <citation type="submission" date="2023-07" db="EMBL/GenBank/DDBJ databases">
        <title>Genomic Encyclopedia of Type Strains, Phase IV (KMG-IV): sequencing the most valuable type-strain genomes for metagenomic binning, comparative biology and taxonomic classification.</title>
        <authorList>
            <person name="Goeker M."/>
        </authorList>
    </citation>
    <scope>NUCLEOTIDE SEQUENCE [LARGE SCALE GENOMIC DNA]</scope>
    <source>
        <strain evidence="1 2">DSM 3770</strain>
    </source>
</reference>
<comment type="caution">
    <text evidence="1">The sequence shown here is derived from an EMBL/GenBank/DDBJ whole genome shotgun (WGS) entry which is preliminary data.</text>
</comment>
<accession>A0ABU0LAW3</accession>
<name>A0ABU0LAW3_XANAG</name>
<organism evidence="1 2">
    <name type="scientific">Xanthobacter agilis</name>
    <dbReference type="NCBI Taxonomy" id="47492"/>
    <lineage>
        <taxon>Bacteria</taxon>
        <taxon>Pseudomonadati</taxon>
        <taxon>Pseudomonadota</taxon>
        <taxon>Alphaproteobacteria</taxon>
        <taxon>Hyphomicrobiales</taxon>
        <taxon>Xanthobacteraceae</taxon>
        <taxon>Xanthobacter</taxon>
    </lineage>
</organism>